<accession>A0AAU7B238</accession>
<dbReference type="KEGG" id="parq:DSM112329_04847"/>
<gene>
    <name evidence="4" type="primary">apc3_3</name>
    <name evidence="4" type="ORF">DSM112329_04847</name>
</gene>
<dbReference type="PANTHER" id="PTHR11365">
    <property type="entry name" value="5-OXOPROLINASE RELATED"/>
    <property type="match status" value="1"/>
</dbReference>
<dbReference type="Pfam" id="PF19278">
    <property type="entry name" value="Hydant_A_C"/>
    <property type="match status" value="1"/>
</dbReference>
<evidence type="ECO:0000259" key="2">
    <source>
        <dbReference type="Pfam" id="PF05378"/>
    </source>
</evidence>
<dbReference type="GO" id="GO:0006749">
    <property type="term" value="P:glutathione metabolic process"/>
    <property type="evidence" value="ECO:0007669"/>
    <property type="project" value="TreeGrafter"/>
</dbReference>
<dbReference type="GO" id="GO:0005829">
    <property type="term" value="C:cytosol"/>
    <property type="evidence" value="ECO:0007669"/>
    <property type="project" value="TreeGrafter"/>
</dbReference>
<dbReference type="EMBL" id="CP114014">
    <property type="protein sequence ID" value="XAY07953.1"/>
    <property type="molecule type" value="Genomic_DNA"/>
</dbReference>
<proteinExistence type="predicted"/>
<dbReference type="Pfam" id="PF05378">
    <property type="entry name" value="Hydant_A_N"/>
    <property type="match status" value="1"/>
</dbReference>
<dbReference type="GO" id="GO:0017168">
    <property type="term" value="F:5-oxoprolinase (ATP-hydrolyzing) activity"/>
    <property type="evidence" value="ECO:0007669"/>
    <property type="project" value="TreeGrafter"/>
</dbReference>
<dbReference type="PANTHER" id="PTHR11365:SF23">
    <property type="entry name" value="HYPOTHETICAL 5-OXOPROLINASE (EUROFUNG)-RELATED"/>
    <property type="match status" value="1"/>
</dbReference>
<dbReference type="InterPro" id="IPR002821">
    <property type="entry name" value="Hydantoinase_A"/>
</dbReference>
<keyword evidence="4" id="KW-0436">Ligase</keyword>
<dbReference type="RefSeq" id="WP_354699140.1">
    <property type="nucleotide sequence ID" value="NZ_CP114014.1"/>
</dbReference>
<organism evidence="4">
    <name type="scientific">Paraconexibacter sp. AEG42_29</name>
    <dbReference type="NCBI Taxonomy" id="2997339"/>
    <lineage>
        <taxon>Bacteria</taxon>
        <taxon>Bacillati</taxon>
        <taxon>Actinomycetota</taxon>
        <taxon>Thermoleophilia</taxon>
        <taxon>Solirubrobacterales</taxon>
        <taxon>Paraconexibacteraceae</taxon>
        <taxon>Paraconexibacter</taxon>
    </lineage>
</organism>
<protein>
    <submittedName>
        <fullName evidence="4">Acetophenone carboxylase gamma subunit</fullName>
        <ecNumber evidence="4">6.4.1.8</ecNumber>
    </submittedName>
</protein>
<dbReference type="InterPro" id="IPR008040">
    <property type="entry name" value="Hydant_A_N"/>
</dbReference>
<dbReference type="Pfam" id="PF01968">
    <property type="entry name" value="Hydantoinase_A"/>
    <property type="match status" value="1"/>
</dbReference>
<feature type="domain" description="Hydantoinase/oxoprolinase N-terminal" evidence="2">
    <location>
        <begin position="6"/>
        <end position="90"/>
    </location>
</feature>
<dbReference type="GO" id="GO:0016874">
    <property type="term" value="F:ligase activity"/>
    <property type="evidence" value="ECO:0007669"/>
    <property type="project" value="UniProtKB-KW"/>
</dbReference>
<feature type="domain" description="Acetophenone carboxylase-like C-terminal" evidence="3">
    <location>
        <begin position="521"/>
        <end position="604"/>
    </location>
</feature>
<feature type="domain" description="Hydantoinase A/oxoprolinase" evidence="1">
    <location>
        <begin position="196"/>
        <end position="475"/>
    </location>
</feature>
<reference evidence="4" key="1">
    <citation type="submission" date="2022-12" db="EMBL/GenBank/DDBJ databases">
        <title>Paraconexibacter alkalitolerans sp. nov. and Baekduia alba sp. nov., isolated from soil and emended description of the genera Paraconexibacter (Chun et al., 2020) and Baekduia (An et al., 2020).</title>
        <authorList>
            <person name="Vieira S."/>
            <person name="Huber K.J."/>
            <person name="Geppert A."/>
            <person name="Wolf J."/>
            <person name="Neumann-Schaal M."/>
            <person name="Muesken M."/>
            <person name="Overmann J."/>
        </authorList>
    </citation>
    <scope>NUCLEOTIDE SEQUENCE</scope>
    <source>
        <strain evidence="4">AEG42_29</strain>
    </source>
</reference>
<evidence type="ECO:0000313" key="4">
    <source>
        <dbReference type="EMBL" id="XAY07953.1"/>
    </source>
</evidence>
<dbReference type="InterPro" id="IPR049517">
    <property type="entry name" value="ACX-like_C"/>
</dbReference>
<evidence type="ECO:0000259" key="3">
    <source>
        <dbReference type="Pfam" id="PF19278"/>
    </source>
</evidence>
<sequence>MPETTIDIDTGGTFTDAFVVHRGEVHTVKVLTTPHDLALCFAQVLERAAEVIGISVDDLLSEAACVRYATTVGTNAVIQRTGPKIGLIVSGDELAVYGEGGPGARLVERFGAPGMVAAVGAASNGTGDAEVVDASKALLGRSARGLVCSIGTAADGAAVERRVLASFRGHYPRQCLDTVPLTLSHDVASDPDDVRRTATALFNAYVHDDVARYLYRAEDWLRENGYTRPLLIVHNDGGCARVAKTVAGRTYNSGPTAGLLGAEEIARVCAIDDLVTFDVGGTSLDVGFLSGGRAPFLEHGRVVDVDVSFAMPDIHVLGSGGGSIAHTLDDGTIEVGPQSAGANPGPACFARGGTAPTVTDADVVLGLIAPDRFLGGRMALDADAATRAMQTLGTDAVAVAASIRARLHDNMAARIGSELQAAGLDPARTSMLAYGGGGPTHACDVAARLGIREVLTVPFAAVFSAFGASSADVRHVYDAAPGDGVDDALRTQALRDMRGEGFGADQVTLSVAAVQRHGVDRTQVTAVAVLSHPQLEPVETTDHTPDPDRTRTVTWPGVGTLETDVHRAAELRPGAQLAGPAVLEADDTTHVVPPGWTYRIDALGIGRLTHTDDGGQ</sequence>
<evidence type="ECO:0000259" key="1">
    <source>
        <dbReference type="Pfam" id="PF01968"/>
    </source>
</evidence>
<dbReference type="InterPro" id="IPR045079">
    <property type="entry name" value="Oxoprolinase-like"/>
</dbReference>
<dbReference type="AlphaFoldDB" id="A0AAU7B238"/>
<dbReference type="EC" id="6.4.1.8" evidence="4"/>
<name>A0AAU7B238_9ACTN</name>